<comment type="caution">
    <text evidence="2">The sequence shown here is derived from an EMBL/GenBank/DDBJ whole genome shotgun (WGS) entry which is preliminary data.</text>
</comment>
<dbReference type="OrthoDB" id="238910at2157"/>
<feature type="region of interest" description="Disordered" evidence="1">
    <location>
        <begin position="1"/>
        <end position="22"/>
    </location>
</feature>
<proteinExistence type="predicted"/>
<keyword evidence="3" id="KW-1185">Reference proteome</keyword>
<sequence>MSTNTETAEKESEQTGKQIPEALKSRDQWFCWLTKEDGESVPINPTTEERANPSDPSTLVGFETAKTLSDAPATDAEGLGFAVTEDDPLVRIWLEDAVTDGEPESWAEEIIEKADTYAEYGPEKENIYLFAKGTVPEELSRGNGVEMFDSKRLSPITGNLLERSPASVEEREAVLNEVYQEYIADEHTDGDSSDTTGLDDENLLSEVRETVLEEFGKQTWDVTEAALSVQATLLLSDPQHSTGLVIVGEAGAGKTTVLRFFEGLEELVYRSDDATPASFVSHDASLSEEQLREEVDLLPRIQHKTLLVGDMSSWFSGGRDTIEERMSTLARLMDGDGYTTDSGTHGERGYKDGDYRFAILGANTPLQPRAWNAMGHTGNRFVFHEKAGTNNIGQVVEEVTEEDAYTKRVKRCQEVVHQFLTHIWDQYGGYRSVEWNSSATEEIREILEVLTRIVQHSRAPIAETGEIVKDSGYRVSTALWEIAQAHALLRGETQVALQDMDVCARIALSTMPKERRPVVRAVLNPDNDGSLSGPELTEQVSSSKPTVLDRMELLDVLGIADCEKKDGRGKKVVERKDEFEWPDSLDFPEF</sequence>
<feature type="region of interest" description="Disordered" evidence="1">
    <location>
        <begin position="36"/>
        <end position="57"/>
    </location>
</feature>
<reference evidence="2 3" key="1">
    <citation type="submission" date="2015-08" db="EMBL/GenBank/DDBJ databases">
        <title>Genomes of Isolates from Cabo Rojo, PR.</title>
        <authorList>
            <person name="Sanchez-Nieves R.L."/>
            <person name="Montalvo-Rodriguez R."/>
        </authorList>
    </citation>
    <scope>NUCLEOTIDE SEQUENCE [LARGE SCALE GENOMIC DNA]</scope>
    <source>
        <strain evidence="2 3">SL3</strain>
    </source>
</reference>
<dbReference type="RefSeq" id="WP_053967080.1">
    <property type="nucleotide sequence ID" value="NZ_LIUF01000002.1"/>
</dbReference>
<dbReference type="AlphaFoldDB" id="A0A0M9AJK7"/>
<organism evidence="2 3">
    <name type="scientific">Haloarcula rubripromontorii</name>
    <dbReference type="NCBI Taxonomy" id="1705562"/>
    <lineage>
        <taxon>Archaea</taxon>
        <taxon>Methanobacteriati</taxon>
        <taxon>Methanobacteriota</taxon>
        <taxon>Stenosarchaea group</taxon>
        <taxon>Halobacteria</taxon>
        <taxon>Halobacteriales</taxon>
        <taxon>Haloarculaceae</taxon>
        <taxon>Haloarcula</taxon>
    </lineage>
</organism>
<evidence type="ECO:0000313" key="3">
    <source>
        <dbReference type="Proteomes" id="UP000037729"/>
    </source>
</evidence>
<dbReference type="Proteomes" id="UP000037729">
    <property type="component" value="Unassembled WGS sequence"/>
</dbReference>
<evidence type="ECO:0000256" key="1">
    <source>
        <dbReference type="SAM" id="MobiDB-lite"/>
    </source>
</evidence>
<gene>
    <name evidence="2" type="ORF">AMS69_05440</name>
</gene>
<accession>A0A0M9AJK7</accession>
<dbReference type="PATRIC" id="fig|1705562.3.peg.2140"/>
<name>A0A0M9AJK7_9EURY</name>
<dbReference type="EMBL" id="LIUF01000002">
    <property type="protein sequence ID" value="KOX93377.1"/>
    <property type="molecule type" value="Genomic_DNA"/>
</dbReference>
<protein>
    <submittedName>
        <fullName evidence="2">Uncharacterized protein</fullName>
    </submittedName>
</protein>
<evidence type="ECO:0000313" key="2">
    <source>
        <dbReference type="EMBL" id="KOX93377.1"/>
    </source>
</evidence>
<feature type="region of interest" description="Disordered" evidence="1">
    <location>
        <begin position="525"/>
        <end position="544"/>
    </location>
</feature>
<dbReference type="STRING" id="1705562.AMS69_05440"/>